<dbReference type="SUPFAM" id="SSF55961">
    <property type="entry name" value="Bet v1-like"/>
    <property type="match status" value="1"/>
</dbReference>
<dbReference type="EMBL" id="BJXC01000001">
    <property type="protein sequence ID" value="GEM50572.1"/>
    <property type="molecule type" value="Genomic_DNA"/>
</dbReference>
<reference evidence="3 4" key="1">
    <citation type="submission" date="2019-07" db="EMBL/GenBank/DDBJ databases">
        <title>Whole genome shotgun sequence of Empedobacter brevis NBRC 14943.</title>
        <authorList>
            <person name="Hosoyama A."/>
            <person name="Uohara A."/>
            <person name="Ohji S."/>
            <person name="Ichikawa N."/>
        </authorList>
    </citation>
    <scope>NUCLEOTIDE SEQUENCE [LARGE SCALE GENOMIC DNA]</scope>
    <source>
        <strain evidence="3 4">NBRC 14943</strain>
    </source>
</reference>
<evidence type="ECO:0000313" key="3">
    <source>
        <dbReference type="EMBL" id="GEM50572.1"/>
    </source>
</evidence>
<evidence type="ECO:0000256" key="1">
    <source>
        <dbReference type="ARBA" id="ARBA00006817"/>
    </source>
</evidence>
<organism evidence="3 4">
    <name type="scientific">Empedobacter brevis NBRC 14943 = ATCC 43319</name>
    <dbReference type="NCBI Taxonomy" id="1218108"/>
    <lineage>
        <taxon>Bacteria</taxon>
        <taxon>Pseudomonadati</taxon>
        <taxon>Bacteroidota</taxon>
        <taxon>Flavobacteriia</taxon>
        <taxon>Flavobacteriales</taxon>
        <taxon>Weeksellaceae</taxon>
        <taxon>Empedobacter</taxon>
    </lineage>
</organism>
<name>A0A511NCN3_9FLAO</name>
<dbReference type="InterPro" id="IPR013538">
    <property type="entry name" value="ASHA1/2-like_C"/>
</dbReference>
<comment type="similarity">
    <text evidence="1">Belongs to the AHA1 family.</text>
</comment>
<proteinExistence type="inferred from homology"/>
<accession>A0A511NCN3</accession>
<gene>
    <name evidence="3" type="ORF">EB1_03620</name>
</gene>
<evidence type="ECO:0000259" key="2">
    <source>
        <dbReference type="Pfam" id="PF08327"/>
    </source>
</evidence>
<keyword evidence="4" id="KW-1185">Reference proteome</keyword>
<dbReference type="Gene3D" id="3.30.530.20">
    <property type="match status" value="1"/>
</dbReference>
<dbReference type="STRING" id="1218108.GCA_000382425_00362"/>
<dbReference type="Pfam" id="PF08327">
    <property type="entry name" value="AHSA1"/>
    <property type="match status" value="1"/>
</dbReference>
<dbReference type="Proteomes" id="UP000321245">
    <property type="component" value="Unassembled WGS sequence"/>
</dbReference>
<dbReference type="InterPro" id="IPR023393">
    <property type="entry name" value="START-like_dom_sf"/>
</dbReference>
<protein>
    <submittedName>
        <fullName evidence="3">ATPase</fullName>
    </submittedName>
</protein>
<dbReference type="AlphaFoldDB" id="A0A511NCN3"/>
<comment type="caution">
    <text evidence="3">The sequence shown here is derived from an EMBL/GenBank/DDBJ whole genome shotgun (WGS) entry which is preliminary data.</text>
</comment>
<evidence type="ECO:0000313" key="4">
    <source>
        <dbReference type="Proteomes" id="UP000321245"/>
    </source>
</evidence>
<feature type="domain" description="Activator of Hsp90 ATPase homologue 1/2-like C-terminal" evidence="2">
    <location>
        <begin position="38"/>
        <end position="157"/>
    </location>
</feature>
<sequence length="172" mass="19548">MIILNEIKNLTIFLIKLVSQNHNHMKLTAKAAIQIQKPRSEVFEAIINPSQMNQYFIASSSGRIETGKSIEWKFPEFDDIFPVTGGEIKQDEYISFDWSGGIDDMLVEIFLEKGENDSTIVKVIEHEMNDDEAGIKQTTGQTEGWANFLACLKAYLEYGINLRKGAFDFMNS</sequence>